<dbReference type="InterPro" id="IPR024079">
    <property type="entry name" value="MetalloPept_cat_dom_sf"/>
</dbReference>
<dbReference type="PANTHER" id="PTHR38478">
    <property type="entry name" value="PEPTIDASE M1A AND M12B"/>
    <property type="match status" value="1"/>
</dbReference>
<accession>A0ABU5QIJ6</accession>
<keyword evidence="1" id="KW-0732">Signal</keyword>
<dbReference type="PANTHER" id="PTHR38478:SF1">
    <property type="entry name" value="ZINC DEPENDENT METALLOPROTEASE DOMAIN LIPOPROTEIN"/>
    <property type="match status" value="1"/>
</dbReference>
<evidence type="ECO:0000313" key="4">
    <source>
        <dbReference type="EMBL" id="MEA5256875.1"/>
    </source>
</evidence>
<feature type="domain" description="DUF5117" evidence="3">
    <location>
        <begin position="83"/>
        <end position="273"/>
    </location>
</feature>
<proteinExistence type="predicted"/>
<keyword evidence="4" id="KW-0482">Metalloprotease</keyword>
<feature type="signal peptide" evidence="1">
    <location>
        <begin position="1"/>
        <end position="18"/>
    </location>
</feature>
<keyword evidence="4" id="KW-0378">Hydrolase</keyword>
<gene>
    <name evidence="4" type="ORF">VB264_03705</name>
</gene>
<reference evidence="4 5" key="1">
    <citation type="submission" date="2023-12" db="EMBL/GenBank/DDBJ databases">
        <title>Novel species of the genus Arcicella isolated from rivers.</title>
        <authorList>
            <person name="Lu H."/>
        </authorList>
    </citation>
    <scope>NUCLEOTIDE SEQUENCE [LARGE SCALE GENOMIC DNA]</scope>
    <source>
        <strain evidence="4 5">LMG 21963</strain>
    </source>
</reference>
<dbReference type="RefSeq" id="WP_323246873.1">
    <property type="nucleotide sequence ID" value="NZ_JAYFUL010000003.1"/>
</dbReference>
<dbReference type="CDD" id="cd04276">
    <property type="entry name" value="ZnMc_MMP_like_2"/>
    <property type="match status" value="1"/>
</dbReference>
<dbReference type="Pfam" id="PF17148">
    <property type="entry name" value="DUF5117"/>
    <property type="match status" value="1"/>
</dbReference>
<dbReference type="GO" id="GO:0008237">
    <property type="term" value="F:metallopeptidase activity"/>
    <property type="evidence" value="ECO:0007669"/>
    <property type="project" value="UniProtKB-KW"/>
</dbReference>
<evidence type="ECO:0000256" key="1">
    <source>
        <dbReference type="SAM" id="SignalP"/>
    </source>
</evidence>
<dbReference type="SUPFAM" id="SSF55486">
    <property type="entry name" value="Metalloproteases ('zincins'), catalytic domain"/>
    <property type="match status" value="1"/>
</dbReference>
<sequence length="808" mass="90002">MKKLLSITLLLIFFQGYAQKLPTIAEKTASFKKYEGFMNYWWDEDNGKIWLEVANLNQEFLYITSLPAGLGSNDIGLDRGLLGDEKVVFFNKVGRKILLIQPNLKYRAITNDANEKRAVMQSFAQSTIAGFTVEAEENGKYLVDITDLLMQDAMGVTDRIKGMGEGSYSLDKSRSAMYFERTKNFPQNSEFEVSLTFTGGSDAGRFVRSVTPSSDAITLRMHHGFVQLPDNQFEKREFDPRSSFNAISYFDYSTPVSEPVEKYYTVRHRLKKKDPSAKVSEAVKPIIYYLDNGTPEPIRAALLEGTSWWNQAFEAAGYKNAFQVKLLPDDADPMDVRYNVINWVHRSTRGWSYGASVIDPRTGEILKGHVTLGSLRVRQDYLIAQGLLSPFENGKKLDPEKDPMLKMALARLRQLAAHEVGHTLGIMHNYSASTNDRASVMDYPHPRVTLNAKGEVDMSDAYAVGIGAWDKASIAFGYQDFPKGTDEKAGLNKILQEARNKGLLFLTDQDARPAGAVSPNAHLWDEGKDPIEGLTTLLKVREKALSNFGEKTIREGVPMAFLEDALVPVYNLHRYQIEAVAKIVGGVDYRYALRGDGQTPTILVSKETQQKALTAAIKCLSPEVLTLSESIIKLIPPRPAGYNASRELFKKRTGLAFDALAAAESAADFPLQFLLHPERASRIVEYASRGEGLTLDDLTSQLIEGTFKAPRQKGLALEVQYQTEQILLTHLLALSVNEKANYQAKALVAKSLKDLKAYIEESKKTVKDSGYLAHLDYALERMKSPSAAKIAVHKELPPGAPIGCEDEF</sequence>
<dbReference type="Proteomes" id="UP001304671">
    <property type="component" value="Unassembled WGS sequence"/>
</dbReference>
<keyword evidence="5" id="KW-1185">Reference proteome</keyword>
<organism evidence="4 5">
    <name type="scientific">Arcicella aquatica</name>
    <dbReference type="NCBI Taxonomy" id="217141"/>
    <lineage>
        <taxon>Bacteria</taxon>
        <taxon>Pseudomonadati</taxon>
        <taxon>Bacteroidota</taxon>
        <taxon>Cytophagia</taxon>
        <taxon>Cytophagales</taxon>
        <taxon>Flectobacillaceae</taxon>
        <taxon>Arcicella</taxon>
    </lineage>
</organism>
<name>A0ABU5QIJ6_9BACT</name>
<dbReference type="Gene3D" id="3.40.390.10">
    <property type="entry name" value="Collagenase (Catalytic Domain)"/>
    <property type="match status" value="1"/>
</dbReference>
<dbReference type="InterPro" id="IPR033413">
    <property type="entry name" value="DUF5117"/>
</dbReference>
<evidence type="ECO:0000313" key="5">
    <source>
        <dbReference type="Proteomes" id="UP001304671"/>
    </source>
</evidence>
<comment type="caution">
    <text evidence="4">The sequence shown here is derived from an EMBL/GenBank/DDBJ whole genome shotgun (WGS) entry which is preliminary data.</text>
</comment>
<feature type="domain" description="EcxA zinc-binding" evidence="2">
    <location>
        <begin position="403"/>
        <end position="712"/>
    </location>
</feature>
<feature type="chain" id="PRO_5045057568" evidence="1">
    <location>
        <begin position="19"/>
        <end position="808"/>
    </location>
</feature>
<dbReference type="InterPro" id="IPR034032">
    <property type="entry name" value="Zn_MMP-like_bac"/>
</dbReference>
<dbReference type="EMBL" id="JAYFUL010000003">
    <property type="protein sequence ID" value="MEA5256875.1"/>
    <property type="molecule type" value="Genomic_DNA"/>
</dbReference>
<evidence type="ECO:0000259" key="2">
    <source>
        <dbReference type="Pfam" id="PF16313"/>
    </source>
</evidence>
<protein>
    <submittedName>
        <fullName evidence="4">Zinc-dependent metalloprotease</fullName>
    </submittedName>
</protein>
<evidence type="ECO:0000259" key="3">
    <source>
        <dbReference type="Pfam" id="PF17148"/>
    </source>
</evidence>
<dbReference type="InterPro" id="IPR032534">
    <property type="entry name" value="EcxA_zinc-bd"/>
</dbReference>
<keyword evidence="4" id="KW-0645">Protease</keyword>
<dbReference type="Pfam" id="PF16313">
    <property type="entry name" value="DUF4953"/>
    <property type="match status" value="1"/>
</dbReference>